<dbReference type="InterPro" id="IPR004255">
    <property type="entry name" value="O-acyltransferase_WSD1_N"/>
</dbReference>
<reference evidence="15" key="1">
    <citation type="submission" date="2017-06" db="EMBL/GenBank/DDBJ databases">
        <authorList>
            <person name="Varghese N."/>
            <person name="Submissions S."/>
        </authorList>
    </citation>
    <scope>NUCLEOTIDE SEQUENCE [LARGE SCALE GENOMIC DNA]</scope>
    <source>
        <strain evidence="15">DSM 45423</strain>
    </source>
</reference>
<evidence type="ECO:0000256" key="1">
    <source>
        <dbReference type="ARBA" id="ARBA00004771"/>
    </source>
</evidence>
<evidence type="ECO:0000256" key="5">
    <source>
        <dbReference type="ARBA" id="ARBA00022516"/>
    </source>
</evidence>
<feature type="domain" description="O-acyltransferase WSD1-like N-terminal" evidence="12">
    <location>
        <begin position="5"/>
        <end position="267"/>
    </location>
</feature>
<sequence>MAERLSTLDASYVYLEEAGAPLHVAGVLVLEPVEGGLDALAELVEARLPLVPRYRQRVVPVPGHLANPVWVDDPDFDVAYHVRRSAVPRPGTQAQLLDLVSRVTSRPLDRARPLWEVYLVEGLAEGRVAVVTKTHPALVDGLGAVDIAQVLLDTTPDAPLPAVDDWVPARVPGPVELVRDALAEYVERPTAVLEHAWAAAGDLRATAARVRSAAGGLVRAAGSAAVPPPQGPLSRTVGSQRRVAVARADLDDLRAIRKAHGGTVNDVLLTVLTGALRDWLLSRGEPVLGSTVVRALVPVSLQGEEPGAAGGGVSAHLVDLPVGEPNPWVRLARLGYAMRSVTDSGRSVRASSLVALTGFAPPTLHALGARAARGLSRRLFSLVVTNVPGPQVPLYAAGSRMLEVFPVVPLLSGQALSVGMTSYDGRVHVGLNADLDGVGDVEVLADLLEQEVAALTESVR</sequence>
<organism evidence="14 15">
    <name type="scientific">Geodermatophilus saharensis</name>
    <dbReference type="NCBI Taxonomy" id="1137994"/>
    <lineage>
        <taxon>Bacteria</taxon>
        <taxon>Bacillati</taxon>
        <taxon>Actinomycetota</taxon>
        <taxon>Actinomycetes</taxon>
        <taxon>Geodermatophilales</taxon>
        <taxon>Geodermatophilaceae</taxon>
        <taxon>Geodermatophilus</taxon>
    </lineage>
</organism>
<dbReference type="RefSeq" id="WP_089402271.1">
    <property type="nucleotide sequence ID" value="NZ_FZOH01000001.1"/>
</dbReference>
<evidence type="ECO:0000256" key="6">
    <source>
        <dbReference type="ARBA" id="ARBA00022679"/>
    </source>
</evidence>
<dbReference type="GO" id="GO:0019432">
    <property type="term" value="P:triglyceride biosynthetic process"/>
    <property type="evidence" value="ECO:0007669"/>
    <property type="project" value="UniProtKB-UniPathway"/>
</dbReference>
<dbReference type="InterPro" id="IPR045034">
    <property type="entry name" value="O-acyltransferase_WSD1-like"/>
</dbReference>
<dbReference type="Pfam" id="PF06974">
    <property type="entry name" value="WS_DGAT_C"/>
    <property type="match status" value="1"/>
</dbReference>
<evidence type="ECO:0000256" key="4">
    <source>
        <dbReference type="ARBA" id="ARBA00013244"/>
    </source>
</evidence>
<dbReference type="GO" id="GO:0001666">
    <property type="term" value="P:response to hypoxia"/>
    <property type="evidence" value="ECO:0007669"/>
    <property type="project" value="TreeGrafter"/>
</dbReference>
<keyword evidence="8 11" id="KW-0443">Lipid metabolism</keyword>
<dbReference type="InterPro" id="IPR009721">
    <property type="entry name" value="O-acyltransferase_WSD1_C"/>
</dbReference>
<evidence type="ECO:0000313" key="14">
    <source>
        <dbReference type="EMBL" id="SNR89302.1"/>
    </source>
</evidence>
<keyword evidence="6 11" id="KW-0808">Transferase</keyword>
<dbReference type="GO" id="GO:0006071">
    <property type="term" value="P:glycerol metabolic process"/>
    <property type="evidence" value="ECO:0007669"/>
    <property type="project" value="UniProtKB-KW"/>
</dbReference>
<dbReference type="SUPFAM" id="SSF52777">
    <property type="entry name" value="CoA-dependent acyltransferases"/>
    <property type="match status" value="1"/>
</dbReference>
<dbReference type="InterPro" id="IPR014292">
    <property type="entry name" value="Acyl_transf_WS/DGAT"/>
</dbReference>
<evidence type="ECO:0000256" key="2">
    <source>
        <dbReference type="ARBA" id="ARBA00005189"/>
    </source>
</evidence>
<evidence type="ECO:0000256" key="10">
    <source>
        <dbReference type="ARBA" id="ARBA00048109"/>
    </source>
</evidence>
<proteinExistence type="inferred from homology"/>
<keyword evidence="9 11" id="KW-0012">Acyltransferase</keyword>
<comment type="catalytic activity">
    <reaction evidence="10 11">
        <text>an acyl-CoA + a 1,2-diacyl-sn-glycerol = a triacyl-sn-glycerol + CoA</text>
        <dbReference type="Rhea" id="RHEA:10868"/>
        <dbReference type="ChEBI" id="CHEBI:17815"/>
        <dbReference type="ChEBI" id="CHEBI:57287"/>
        <dbReference type="ChEBI" id="CHEBI:58342"/>
        <dbReference type="ChEBI" id="CHEBI:64615"/>
        <dbReference type="EC" id="2.3.1.20"/>
    </reaction>
</comment>
<dbReference type="GO" id="GO:0071731">
    <property type="term" value="P:response to nitric oxide"/>
    <property type="evidence" value="ECO:0007669"/>
    <property type="project" value="TreeGrafter"/>
</dbReference>
<keyword evidence="5 11" id="KW-0444">Lipid biosynthesis</keyword>
<feature type="domain" description="O-acyltransferase WSD1 C-terminal" evidence="13">
    <location>
        <begin position="313"/>
        <end position="454"/>
    </location>
</feature>
<dbReference type="Proteomes" id="UP000198386">
    <property type="component" value="Unassembled WGS sequence"/>
</dbReference>
<comment type="pathway">
    <text evidence="1 11">Glycerolipid metabolism; triacylglycerol biosynthesis.</text>
</comment>
<dbReference type="GO" id="GO:0004144">
    <property type="term" value="F:diacylglycerol O-acyltransferase activity"/>
    <property type="evidence" value="ECO:0007669"/>
    <property type="project" value="UniProtKB-EC"/>
</dbReference>
<dbReference type="EC" id="2.3.1.20" evidence="4 11"/>
<dbReference type="Pfam" id="PF03007">
    <property type="entry name" value="WS_DGAT_cat"/>
    <property type="match status" value="1"/>
</dbReference>
<dbReference type="PANTHER" id="PTHR31650">
    <property type="entry name" value="O-ACYLTRANSFERASE (WSD1-LIKE) FAMILY PROTEIN"/>
    <property type="match status" value="1"/>
</dbReference>
<name>A0A239A1M3_9ACTN</name>
<dbReference type="PANTHER" id="PTHR31650:SF1">
    <property type="entry name" value="WAX ESTER SYNTHASE_DIACYLGLYCEROL ACYLTRANSFERASE 4-RELATED"/>
    <property type="match status" value="1"/>
</dbReference>
<evidence type="ECO:0000256" key="8">
    <source>
        <dbReference type="ARBA" id="ARBA00023098"/>
    </source>
</evidence>
<evidence type="ECO:0000259" key="12">
    <source>
        <dbReference type="Pfam" id="PF03007"/>
    </source>
</evidence>
<evidence type="ECO:0000313" key="15">
    <source>
        <dbReference type="Proteomes" id="UP000198386"/>
    </source>
</evidence>
<evidence type="ECO:0000256" key="3">
    <source>
        <dbReference type="ARBA" id="ARBA00009587"/>
    </source>
</evidence>
<dbReference type="OrthoDB" id="9810950at2"/>
<comment type="similarity">
    <text evidence="3 11">Belongs to the long-chain O-acyltransferase family.</text>
</comment>
<evidence type="ECO:0000256" key="7">
    <source>
        <dbReference type="ARBA" id="ARBA00022798"/>
    </source>
</evidence>
<evidence type="ECO:0000256" key="9">
    <source>
        <dbReference type="ARBA" id="ARBA00023315"/>
    </source>
</evidence>
<keyword evidence="15" id="KW-1185">Reference proteome</keyword>
<accession>A0A239A1M3</accession>
<protein>
    <recommendedName>
        <fullName evidence="4 11">Diacylglycerol O-acyltransferase</fullName>
        <ecNumber evidence="4 11">2.3.1.20</ecNumber>
    </recommendedName>
</protein>
<keyword evidence="7 11" id="KW-0319">Glycerol metabolism</keyword>
<gene>
    <name evidence="14" type="ORF">SAMN04488107_0485</name>
</gene>
<comment type="pathway">
    <text evidence="2">Lipid metabolism.</text>
</comment>
<dbReference type="AlphaFoldDB" id="A0A239A1M3"/>
<dbReference type="GO" id="GO:0051701">
    <property type="term" value="P:biological process involved in interaction with host"/>
    <property type="evidence" value="ECO:0007669"/>
    <property type="project" value="TreeGrafter"/>
</dbReference>
<evidence type="ECO:0000259" key="13">
    <source>
        <dbReference type="Pfam" id="PF06974"/>
    </source>
</evidence>
<dbReference type="GO" id="GO:0005886">
    <property type="term" value="C:plasma membrane"/>
    <property type="evidence" value="ECO:0007669"/>
    <property type="project" value="TreeGrafter"/>
</dbReference>
<dbReference type="EMBL" id="FZOH01000001">
    <property type="protein sequence ID" value="SNR89302.1"/>
    <property type="molecule type" value="Genomic_DNA"/>
</dbReference>
<evidence type="ECO:0000256" key="11">
    <source>
        <dbReference type="RuleBase" id="RU361241"/>
    </source>
</evidence>
<dbReference type="UniPathway" id="UPA00282"/>
<dbReference type="NCBIfam" id="TIGR02946">
    <property type="entry name" value="acyl_WS_DGAT"/>
    <property type="match status" value="1"/>
</dbReference>